<feature type="transmembrane region" description="Helical" evidence="2">
    <location>
        <begin position="29"/>
        <end position="49"/>
    </location>
</feature>
<dbReference type="RefSeq" id="WP_268005029.1">
    <property type="nucleotide sequence ID" value="NZ_BSUT01000001.1"/>
</dbReference>
<dbReference type="Proteomes" id="UP001164761">
    <property type="component" value="Chromosome"/>
</dbReference>
<proteinExistence type="predicted"/>
<protein>
    <submittedName>
        <fullName evidence="3">Uncharacterized protein</fullName>
    </submittedName>
</protein>
<organism evidence="3 4">
    <name type="scientific">Alicyclobacillus fastidiosus</name>
    <dbReference type="NCBI Taxonomy" id="392011"/>
    <lineage>
        <taxon>Bacteria</taxon>
        <taxon>Bacillati</taxon>
        <taxon>Bacillota</taxon>
        <taxon>Bacilli</taxon>
        <taxon>Bacillales</taxon>
        <taxon>Alicyclobacillaceae</taxon>
        <taxon>Alicyclobacillus</taxon>
    </lineage>
</organism>
<name>A0ABY6ZE17_9BACL</name>
<keyword evidence="2" id="KW-0812">Transmembrane</keyword>
<gene>
    <name evidence="3" type="ORF">NZD89_23135</name>
</gene>
<accession>A0ABY6ZE17</accession>
<feature type="region of interest" description="Disordered" evidence="1">
    <location>
        <begin position="52"/>
        <end position="84"/>
    </location>
</feature>
<sequence length="84" mass="9336">MKGFGLIISLVCVAIVTFLSMILNAPIFVFAVEVAAILVLDICIVAAGFRRDGKRKQEKGSAQRRKRTRKATPNRNQRKGRYAS</sequence>
<keyword evidence="2" id="KW-0472">Membrane</keyword>
<evidence type="ECO:0000256" key="1">
    <source>
        <dbReference type="SAM" id="MobiDB-lite"/>
    </source>
</evidence>
<reference evidence="3" key="1">
    <citation type="submission" date="2022-08" db="EMBL/GenBank/DDBJ databases">
        <title>Alicyclobacillus fastidiosus DSM 17978, complete genome.</title>
        <authorList>
            <person name="Wang Q."/>
            <person name="Cai R."/>
            <person name="Wang Z."/>
        </authorList>
    </citation>
    <scope>NUCLEOTIDE SEQUENCE</scope>
    <source>
        <strain evidence="3">DSM 17978</strain>
    </source>
</reference>
<keyword evidence="2" id="KW-1133">Transmembrane helix</keyword>
<feature type="transmembrane region" description="Helical" evidence="2">
    <location>
        <begin position="5"/>
        <end position="23"/>
    </location>
</feature>
<dbReference type="EMBL" id="CP104067">
    <property type="protein sequence ID" value="WAH41130.1"/>
    <property type="molecule type" value="Genomic_DNA"/>
</dbReference>
<keyword evidence="4" id="KW-1185">Reference proteome</keyword>
<evidence type="ECO:0000313" key="3">
    <source>
        <dbReference type="EMBL" id="WAH41130.1"/>
    </source>
</evidence>
<evidence type="ECO:0000313" key="4">
    <source>
        <dbReference type="Proteomes" id="UP001164761"/>
    </source>
</evidence>
<evidence type="ECO:0000256" key="2">
    <source>
        <dbReference type="SAM" id="Phobius"/>
    </source>
</evidence>